<dbReference type="GO" id="GO:0045892">
    <property type="term" value="P:negative regulation of DNA-templated transcription"/>
    <property type="evidence" value="ECO:0007669"/>
    <property type="project" value="TreeGrafter"/>
</dbReference>
<evidence type="ECO:0000313" key="5">
    <source>
        <dbReference type="EMBL" id="TDU22057.1"/>
    </source>
</evidence>
<feature type="domain" description="HTH gntR-type" evidence="4">
    <location>
        <begin position="4"/>
        <end position="72"/>
    </location>
</feature>
<keyword evidence="2" id="KW-0238">DNA-binding</keyword>
<gene>
    <name evidence="5" type="ORF">C8E00_104237</name>
</gene>
<proteinExistence type="predicted"/>
<dbReference type="PANTHER" id="PTHR44846">
    <property type="entry name" value="MANNOSYL-D-GLYCERATE TRANSPORT/METABOLISM SYSTEM REPRESSOR MNGR-RELATED"/>
    <property type="match status" value="1"/>
</dbReference>
<keyword evidence="1" id="KW-0805">Transcription regulation</keyword>
<evidence type="ECO:0000256" key="3">
    <source>
        <dbReference type="ARBA" id="ARBA00023163"/>
    </source>
</evidence>
<dbReference type="GO" id="GO:0003677">
    <property type="term" value="F:DNA binding"/>
    <property type="evidence" value="ECO:0007669"/>
    <property type="project" value="UniProtKB-KW"/>
</dbReference>
<organism evidence="5 6">
    <name type="scientific">Chromohalobacter marismortui</name>
    <dbReference type="NCBI Taxonomy" id="42055"/>
    <lineage>
        <taxon>Bacteria</taxon>
        <taxon>Pseudomonadati</taxon>
        <taxon>Pseudomonadota</taxon>
        <taxon>Gammaproteobacteria</taxon>
        <taxon>Oceanospirillales</taxon>
        <taxon>Halomonadaceae</taxon>
        <taxon>Chromohalobacter</taxon>
    </lineage>
</organism>
<dbReference type="RefSeq" id="WP_133697455.1">
    <property type="nucleotide sequence ID" value="NZ_SOBR01000004.1"/>
</dbReference>
<dbReference type="SUPFAM" id="SSF46785">
    <property type="entry name" value="Winged helix' DNA-binding domain"/>
    <property type="match status" value="1"/>
</dbReference>
<evidence type="ECO:0000256" key="1">
    <source>
        <dbReference type="ARBA" id="ARBA00023015"/>
    </source>
</evidence>
<dbReference type="SMART" id="SM00345">
    <property type="entry name" value="HTH_GNTR"/>
    <property type="match status" value="1"/>
</dbReference>
<sequence length="237" mass="27264">MPETPFYLQLRDRLVALIESGELRPAGRLPAERLLAERFATTRITLRQALSQLESEGRIHRRTRRGWFVSPPRVDYTPDRDQSFTQYVTAQGRRPFTQVLSLYHRPAPPTVAQALMIPPEHTVLKVCRRRYIDDRAVLLERIWLRDDLLPGLAEGDFTASLWQRLHDDYGIDPVRKSLRLYPTALTGTEAETLGVHSGSAGLCVTRTTYDRDGRALEYDEDHWLHDAICIRADVDMT</sequence>
<dbReference type="PROSITE" id="PS50949">
    <property type="entry name" value="HTH_GNTR"/>
    <property type="match status" value="1"/>
</dbReference>
<dbReference type="Gene3D" id="1.10.10.10">
    <property type="entry name" value="Winged helix-like DNA-binding domain superfamily/Winged helix DNA-binding domain"/>
    <property type="match status" value="1"/>
</dbReference>
<dbReference type="Pfam" id="PF00392">
    <property type="entry name" value="GntR"/>
    <property type="match status" value="1"/>
</dbReference>
<dbReference type="EMBL" id="SOBR01000004">
    <property type="protein sequence ID" value="TDU22057.1"/>
    <property type="molecule type" value="Genomic_DNA"/>
</dbReference>
<dbReference type="InterPro" id="IPR028978">
    <property type="entry name" value="Chorismate_lyase_/UTRA_dom_sf"/>
</dbReference>
<dbReference type="Proteomes" id="UP000295380">
    <property type="component" value="Unassembled WGS sequence"/>
</dbReference>
<dbReference type="OrthoDB" id="9784545at2"/>
<dbReference type="InterPro" id="IPR011663">
    <property type="entry name" value="UTRA"/>
</dbReference>
<dbReference type="GO" id="GO:0003700">
    <property type="term" value="F:DNA-binding transcription factor activity"/>
    <property type="evidence" value="ECO:0007669"/>
    <property type="project" value="InterPro"/>
</dbReference>
<keyword evidence="6" id="KW-1185">Reference proteome</keyword>
<accession>A0A4R7NMY8</accession>
<evidence type="ECO:0000256" key="2">
    <source>
        <dbReference type="ARBA" id="ARBA00023125"/>
    </source>
</evidence>
<dbReference type="Pfam" id="PF07702">
    <property type="entry name" value="UTRA"/>
    <property type="match status" value="1"/>
</dbReference>
<dbReference type="AlphaFoldDB" id="A0A4R7NMY8"/>
<dbReference type="SMART" id="SM00866">
    <property type="entry name" value="UTRA"/>
    <property type="match status" value="1"/>
</dbReference>
<reference evidence="5 6" key="1">
    <citation type="submission" date="2019-03" db="EMBL/GenBank/DDBJ databases">
        <title>Genomic Encyclopedia of Type Strains, Phase IV (KMG-IV): sequencing the most valuable type-strain genomes for metagenomic binning, comparative biology and taxonomic classification.</title>
        <authorList>
            <person name="Goeker M."/>
        </authorList>
    </citation>
    <scope>NUCLEOTIDE SEQUENCE [LARGE SCALE GENOMIC DNA]</scope>
    <source>
        <strain evidence="5 6">DSM 6770</strain>
    </source>
</reference>
<dbReference type="Gene3D" id="3.40.1410.10">
    <property type="entry name" value="Chorismate lyase-like"/>
    <property type="match status" value="1"/>
</dbReference>
<dbReference type="InterPro" id="IPR050679">
    <property type="entry name" value="Bact_HTH_transcr_reg"/>
</dbReference>
<dbReference type="CDD" id="cd07377">
    <property type="entry name" value="WHTH_GntR"/>
    <property type="match status" value="1"/>
</dbReference>
<dbReference type="PANTHER" id="PTHR44846:SF1">
    <property type="entry name" value="MANNOSYL-D-GLYCERATE TRANSPORT_METABOLISM SYSTEM REPRESSOR MNGR-RELATED"/>
    <property type="match status" value="1"/>
</dbReference>
<dbReference type="SUPFAM" id="SSF64288">
    <property type="entry name" value="Chorismate lyase-like"/>
    <property type="match status" value="1"/>
</dbReference>
<protein>
    <submittedName>
        <fullName evidence="5">GntR family transcriptional regulator</fullName>
    </submittedName>
</protein>
<dbReference type="InterPro" id="IPR036388">
    <property type="entry name" value="WH-like_DNA-bd_sf"/>
</dbReference>
<dbReference type="InterPro" id="IPR036390">
    <property type="entry name" value="WH_DNA-bd_sf"/>
</dbReference>
<comment type="caution">
    <text evidence="5">The sequence shown here is derived from an EMBL/GenBank/DDBJ whole genome shotgun (WGS) entry which is preliminary data.</text>
</comment>
<evidence type="ECO:0000313" key="6">
    <source>
        <dbReference type="Proteomes" id="UP000295380"/>
    </source>
</evidence>
<dbReference type="PRINTS" id="PR00035">
    <property type="entry name" value="HTHGNTR"/>
</dbReference>
<evidence type="ECO:0000259" key="4">
    <source>
        <dbReference type="PROSITE" id="PS50949"/>
    </source>
</evidence>
<keyword evidence="3" id="KW-0804">Transcription</keyword>
<dbReference type="InterPro" id="IPR000524">
    <property type="entry name" value="Tscrpt_reg_HTH_GntR"/>
</dbReference>
<name>A0A4R7NMY8_9GAMM</name>